<dbReference type="GO" id="GO:0006166">
    <property type="term" value="P:purine ribonucleoside salvage"/>
    <property type="evidence" value="ECO:0007669"/>
    <property type="project" value="TreeGrafter"/>
</dbReference>
<dbReference type="GO" id="GO:0008973">
    <property type="term" value="F:phosphopentomutase activity"/>
    <property type="evidence" value="ECO:0007669"/>
    <property type="project" value="TreeGrafter"/>
</dbReference>
<evidence type="ECO:0000256" key="6">
    <source>
        <dbReference type="ARBA" id="ARBA00023235"/>
    </source>
</evidence>
<evidence type="ECO:0000256" key="5">
    <source>
        <dbReference type="ARBA" id="ARBA00022842"/>
    </source>
</evidence>
<feature type="non-terminal residue" evidence="10">
    <location>
        <position position="283"/>
    </location>
</feature>
<protein>
    <recommendedName>
        <fullName evidence="11">Alpha-D-phosphohexomutase alpha/beta/alpha domain-containing protein</fullName>
    </recommendedName>
</protein>
<dbReference type="InterPro" id="IPR016066">
    <property type="entry name" value="A-D-PHexomutase_CS"/>
</dbReference>
<dbReference type="Pfam" id="PF02879">
    <property type="entry name" value="PGM_PMM_II"/>
    <property type="match status" value="1"/>
</dbReference>
<dbReference type="PANTHER" id="PTHR45745:SF1">
    <property type="entry name" value="PHOSPHOGLUCOMUTASE 2B-RELATED"/>
    <property type="match status" value="1"/>
</dbReference>
<dbReference type="SUPFAM" id="SSF53738">
    <property type="entry name" value="Phosphoglucomutase, first 3 domains"/>
    <property type="match status" value="3"/>
</dbReference>
<dbReference type="InterPro" id="IPR005844">
    <property type="entry name" value="A-D-PHexomutase_a/b/a-I"/>
</dbReference>
<dbReference type="PROSITE" id="PS00710">
    <property type="entry name" value="PGM_PMM"/>
    <property type="match status" value="1"/>
</dbReference>
<evidence type="ECO:0008006" key="11">
    <source>
        <dbReference type="Google" id="ProtNLM"/>
    </source>
</evidence>
<organism evidence="10">
    <name type="scientific">marine sediment metagenome</name>
    <dbReference type="NCBI Taxonomy" id="412755"/>
    <lineage>
        <taxon>unclassified sequences</taxon>
        <taxon>metagenomes</taxon>
        <taxon>ecological metagenomes</taxon>
    </lineage>
</organism>
<dbReference type="InterPro" id="IPR005845">
    <property type="entry name" value="A-D-PHexomutase_a/b/a-II"/>
</dbReference>
<dbReference type="Pfam" id="PF02880">
    <property type="entry name" value="PGM_PMM_III"/>
    <property type="match status" value="1"/>
</dbReference>
<keyword evidence="3" id="KW-0597">Phosphoprotein</keyword>
<evidence type="ECO:0000259" key="8">
    <source>
        <dbReference type="Pfam" id="PF02879"/>
    </source>
</evidence>
<name>X1LQR1_9ZZZZ</name>
<dbReference type="PANTHER" id="PTHR45745">
    <property type="entry name" value="PHOSPHOMANNOMUTASE 45A"/>
    <property type="match status" value="1"/>
</dbReference>
<keyword evidence="4" id="KW-0479">Metal-binding</keyword>
<evidence type="ECO:0000259" key="9">
    <source>
        <dbReference type="Pfam" id="PF02880"/>
    </source>
</evidence>
<dbReference type="EMBL" id="BARV01017272">
    <property type="protein sequence ID" value="GAI21433.1"/>
    <property type="molecule type" value="Genomic_DNA"/>
</dbReference>
<dbReference type="GO" id="GO:0000287">
    <property type="term" value="F:magnesium ion binding"/>
    <property type="evidence" value="ECO:0007669"/>
    <property type="project" value="InterPro"/>
</dbReference>
<feature type="domain" description="Alpha-D-phosphohexomutase alpha/beta/alpha" evidence="9">
    <location>
        <begin position="202"/>
        <end position="283"/>
    </location>
</feature>
<dbReference type="InterPro" id="IPR016055">
    <property type="entry name" value="A-D-PHexomutase_a/b/a-I/II/III"/>
</dbReference>
<comment type="similarity">
    <text evidence="2">Belongs to the phosphohexose mutase family.</text>
</comment>
<evidence type="ECO:0000259" key="7">
    <source>
        <dbReference type="Pfam" id="PF02878"/>
    </source>
</evidence>
<comment type="cofactor">
    <cofactor evidence="1">
        <name>Mg(2+)</name>
        <dbReference type="ChEBI" id="CHEBI:18420"/>
    </cofactor>
</comment>
<sequence>IKVYLCPKATPTPVISYGILAKQAGGAIIITASHNPATWNGFKVKSEHGSSASPDATAEIEKHISHTLATEKINKLPLAQALEQGLVEYLDLAPIYLNHLTKLIDLDGLRQARLKIVVDPMYGAGAGYFKMLLGDGATEIIEINNERNPLFPGIQPEPIAANLAKLSATVKKQGASVGLATDGDADRIGIIDEKGMFLTPLQVFALLCLYLLEIRSERGLIVKTITTTSMVYRLGEIFNVPVRETAVGFKYVAPIMLAENALIGGEESGGYGFRGHMPERDGI</sequence>
<comment type="caution">
    <text evidence="10">The sequence shown here is derived from an EMBL/GenBank/DDBJ whole genome shotgun (WGS) entry which is preliminary data.</text>
</comment>
<feature type="non-terminal residue" evidence="10">
    <location>
        <position position="1"/>
    </location>
</feature>
<dbReference type="AlphaFoldDB" id="X1LQR1"/>
<evidence type="ECO:0000256" key="4">
    <source>
        <dbReference type="ARBA" id="ARBA00022723"/>
    </source>
</evidence>
<gene>
    <name evidence="10" type="ORF">S06H3_29481</name>
</gene>
<keyword evidence="6" id="KW-0413">Isomerase</keyword>
<evidence type="ECO:0000256" key="3">
    <source>
        <dbReference type="ARBA" id="ARBA00022553"/>
    </source>
</evidence>
<evidence type="ECO:0000256" key="2">
    <source>
        <dbReference type="ARBA" id="ARBA00010231"/>
    </source>
</evidence>
<keyword evidence="5" id="KW-0460">Magnesium</keyword>
<proteinExistence type="inferred from homology"/>
<reference evidence="10" key="1">
    <citation type="journal article" date="2014" name="Front. Microbiol.">
        <title>High frequency of phylogenetically diverse reductive dehalogenase-homologous genes in deep subseafloor sedimentary metagenomes.</title>
        <authorList>
            <person name="Kawai M."/>
            <person name="Futagami T."/>
            <person name="Toyoda A."/>
            <person name="Takaki Y."/>
            <person name="Nishi S."/>
            <person name="Hori S."/>
            <person name="Arai W."/>
            <person name="Tsubouchi T."/>
            <person name="Morono Y."/>
            <person name="Uchiyama I."/>
            <person name="Ito T."/>
            <person name="Fujiyama A."/>
            <person name="Inagaki F."/>
            <person name="Takami H."/>
        </authorList>
    </citation>
    <scope>NUCLEOTIDE SEQUENCE</scope>
    <source>
        <strain evidence="10">Expedition CK06-06</strain>
    </source>
</reference>
<dbReference type="InterPro" id="IPR005841">
    <property type="entry name" value="Alpha-D-phosphohexomutase_SF"/>
</dbReference>
<dbReference type="PRINTS" id="PR00509">
    <property type="entry name" value="PGMPMM"/>
</dbReference>
<dbReference type="Gene3D" id="3.40.120.10">
    <property type="entry name" value="Alpha-D-Glucose-1,6-Bisphosphate, subunit A, domain 3"/>
    <property type="match status" value="3"/>
</dbReference>
<feature type="domain" description="Alpha-D-phosphohexomutase alpha/beta/alpha" evidence="8">
    <location>
        <begin position="96"/>
        <end position="195"/>
    </location>
</feature>
<evidence type="ECO:0000313" key="10">
    <source>
        <dbReference type="EMBL" id="GAI21433.1"/>
    </source>
</evidence>
<dbReference type="InterPro" id="IPR005846">
    <property type="entry name" value="A-D-PHexomutase_a/b/a-III"/>
</dbReference>
<evidence type="ECO:0000256" key="1">
    <source>
        <dbReference type="ARBA" id="ARBA00001946"/>
    </source>
</evidence>
<dbReference type="Pfam" id="PF02878">
    <property type="entry name" value="PGM_PMM_I"/>
    <property type="match status" value="1"/>
</dbReference>
<accession>X1LQR1</accession>
<dbReference type="GO" id="GO:0005975">
    <property type="term" value="P:carbohydrate metabolic process"/>
    <property type="evidence" value="ECO:0007669"/>
    <property type="project" value="InterPro"/>
</dbReference>
<feature type="domain" description="Alpha-D-phosphohexomutase alpha/beta/alpha" evidence="7">
    <location>
        <begin position="1"/>
        <end position="66"/>
    </location>
</feature>